<name>A0A8T8STR4_9BASI</name>
<reference evidence="1" key="1">
    <citation type="submission" date="2016-04" db="EMBL/GenBank/DDBJ databases">
        <authorList>
            <person name="Nguyen H.D."/>
            <person name="Kesanakurti P."/>
            <person name="Cullis J."/>
            <person name="Levesque C.A."/>
            <person name="Hambleton S."/>
        </authorList>
    </citation>
    <scope>NUCLEOTIDE SEQUENCE</scope>
    <source>
        <strain evidence="1">DAOMC 238032</strain>
    </source>
</reference>
<sequence length="132" mass="14672">GPGLGSASAQIPAESSKRTPCFFKVKNFSKVSSALRLRRSPPSEECGVRKTPAPRQLRGQPYRRQFTPVFTGTLSSSNAPYLVLVLGRSVRLVRALAIIKLDAVEIFIVLLLRYHAFFLDFLPDARVNDKLN</sequence>
<gene>
    <name evidence="1" type="ORF">A4X03_0g6976</name>
</gene>
<evidence type="ECO:0000313" key="1">
    <source>
        <dbReference type="EMBL" id="KAE8247703.1"/>
    </source>
</evidence>
<accession>A0A8T8STR4</accession>
<proteinExistence type="predicted"/>
<comment type="caution">
    <text evidence="1">The sequence shown here is derived from an EMBL/GenBank/DDBJ whole genome shotgun (WGS) entry which is preliminary data.</text>
</comment>
<dbReference type="Proteomes" id="UP000077671">
    <property type="component" value="Unassembled WGS sequence"/>
</dbReference>
<dbReference type="EMBL" id="LWDD02001494">
    <property type="protein sequence ID" value="KAE8247703.1"/>
    <property type="molecule type" value="Genomic_DNA"/>
</dbReference>
<dbReference type="AlphaFoldDB" id="A0A8T8STR4"/>
<evidence type="ECO:0000313" key="2">
    <source>
        <dbReference type="Proteomes" id="UP000077671"/>
    </source>
</evidence>
<feature type="non-terminal residue" evidence="1">
    <location>
        <position position="1"/>
    </location>
</feature>
<protein>
    <submittedName>
        <fullName evidence="1">Uncharacterized protein</fullName>
    </submittedName>
</protein>
<organism evidence="1 2">
    <name type="scientific">Tilletia caries</name>
    <name type="common">wheat bunt fungus</name>
    <dbReference type="NCBI Taxonomy" id="13290"/>
    <lineage>
        <taxon>Eukaryota</taxon>
        <taxon>Fungi</taxon>
        <taxon>Dikarya</taxon>
        <taxon>Basidiomycota</taxon>
        <taxon>Ustilaginomycotina</taxon>
        <taxon>Exobasidiomycetes</taxon>
        <taxon>Tilletiales</taxon>
        <taxon>Tilletiaceae</taxon>
        <taxon>Tilletia</taxon>
    </lineage>
</organism>
<reference evidence="1" key="2">
    <citation type="journal article" date="2019" name="IMA Fungus">
        <title>Genome sequencing and comparison of five Tilletia species to identify candidate genes for the detection of regulated species infecting wheat.</title>
        <authorList>
            <person name="Nguyen H.D.T."/>
            <person name="Sultana T."/>
            <person name="Kesanakurti P."/>
            <person name="Hambleton S."/>
        </authorList>
    </citation>
    <scope>NUCLEOTIDE SEQUENCE</scope>
    <source>
        <strain evidence="1">DAOMC 238032</strain>
    </source>
</reference>